<dbReference type="InterPro" id="IPR042095">
    <property type="entry name" value="SUMF_sf"/>
</dbReference>
<dbReference type="PANTHER" id="PTHR23150">
    <property type="entry name" value="SULFATASE MODIFYING FACTOR 1, 2"/>
    <property type="match status" value="1"/>
</dbReference>
<dbReference type="Gene3D" id="3.90.1580.10">
    <property type="entry name" value="paralog of FGE (formylglycine-generating enzyme)"/>
    <property type="match status" value="1"/>
</dbReference>
<keyword evidence="4" id="KW-1185">Reference proteome</keyword>
<comment type="caution">
    <text evidence="3">The sequence shown here is derived from an EMBL/GenBank/DDBJ whole genome shotgun (WGS) entry which is preliminary data.</text>
</comment>
<dbReference type="RefSeq" id="WP_249656988.1">
    <property type="nucleotide sequence ID" value="NZ_JAMFMA010000002.1"/>
</dbReference>
<evidence type="ECO:0000256" key="1">
    <source>
        <dbReference type="SAM" id="MobiDB-lite"/>
    </source>
</evidence>
<feature type="domain" description="Sulfatase-modifying factor enzyme-like" evidence="2">
    <location>
        <begin position="37"/>
        <end position="280"/>
    </location>
</feature>
<evidence type="ECO:0000313" key="4">
    <source>
        <dbReference type="Proteomes" id="UP001203607"/>
    </source>
</evidence>
<feature type="region of interest" description="Disordered" evidence="1">
    <location>
        <begin position="256"/>
        <end position="279"/>
    </location>
</feature>
<dbReference type="InterPro" id="IPR016187">
    <property type="entry name" value="CTDL_fold"/>
</dbReference>
<dbReference type="InterPro" id="IPR005532">
    <property type="entry name" value="SUMF_dom"/>
</dbReference>
<dbReference type="PANTHER" id="PTHR23150:SF19">
    <property type="entry name" value="FORMYLGLYCINE-GENERATING ENZYME"/>
    <property type="match status" value="1"/>
</dbReference>
<accession>A0ABT0PQY1</accession>
<evidence type="ECO:0000259" key="2">
    <source>
        <dbReference type="Pfam" id="PF03781"/>
    </source>
</evidence>
<protein>
    <submittedName>
        <fullName evidence="3">Formylglycine-generating enzyme family protein</fullName>
    </submittedName>
</protein>
<dbReference type="InterPro" id="IPR051043">
    <property type="entry name" value="Sulfatase_Mod_Factor_Kinase"/>
</dbReference>
<dbReference type="Pfam" id="PF03781">
    <property type="entry name" value="FGE-sulfatase"/>
    <property type="match status" value="1"/>
</dbReference>
<name>A0ABT0PQY1_9FLAO</name>
<proteinExistence type="predicted"/>
<dbReference type="Proteomes" id="UP001203607">
    <property type="component" value="Unassembled WGS sequence"/>
</dbReference>
<sequence length="325" mass="36915">MRTLFLATALVVGLTVYGQKPFESYHQKISGTELQITMIPIPGGSFQMGSLESEKGRSADEGPRHSVKIDPFWMAEVEITWDLYNLFVNRTIDQIKTSEGLGDEVALSVDAVTGATIPYVDMDFGMGVEGFPAINVTQFAASKFCEWLSAMTGNFYRLPTEAEWEYACRAGTETAFAFGNDLALLEEYGWSMENSEGTTHKVSLKKPNAWGLYDMHGNVAEWTLDKYIANCYASRSKTLTENPFEKPDKTYPRTLRGGSWMDDTSELRSASRKASDKKWKMRDPQIPKSKWWHTDAPFIGFRIVRPYHTPNAETQQMYWKEKHTK</sequence>
<reference evidence="3 4" key="1">
    <citation type="submission" date="2022-05" db="EMBL/GenBank/DDBJ databases">
        <authorList>
            <person name="Park J.-S."/>
        </authorList>
    </citation>
    <scope>NUCLEOTIDE SEQUENCE [LARGE SCALE GENOMIC DNA]</scope>
    <source>
        <strain evidence="3 4">2012CJ35-5</strain>
    </source>
</reference>
<gene>
    <name evidence="3" type="ORF">M3P19_07245</name>
</gene>
<organism evidence="3 4">
    <name type="scientific">Flagellimonas spongiicola</name>
    <dbReference type="NCBI Taxonomy" id="2942208"/>
    <lineage>
        <taxon>Bacteria</taxon>
        <taxon>Pseudomonadati</taxon>
        <taxon>Bacteroidota</taxon>
        <taxon>Flavobacteriia</taxon>
        <taxon>Flavobacteriales</taxon>
        <taxon>Flavobacteriaceae</taxon>
        <taxon>Flagellimonas</taxon>
    </lineage>
</organism>
<dbReference type="EMBL" id="JAMFMA010000002">
    <property type="protein sequence ID" value="MCL6273797.1"/>
    <property type="molecule type" value="Genomic_DNA"/>
</dbReference>
<evidence type="ECO:0000313" key="3">
    <source>
        <dbReference type="EMBL" id="MCL6273797.1"/>
    </source>
</evidence>
<dbReference type="SUPFAM" id="SSF56436">
    <property type="entry name" value="C-type lectin-like"/>
    <property type="match status" value="1"/>
</dbReference>